<proteinExistence type="predicted"/>
<dbReference type="Proteomes" id="UP001341840">
    <property type="component" value="Unassembled WGS sequence"/>
</dbReference>
<organism evidence="1 2">
    <name type="scientific">Stylosanthes scabra</name>
    <dbReference type="NCBI Taxonomy" id="79078"/>
    <lineage>
        <taxon>Eukaryota</taxon>
        <taxon>Viridiplantae</taxon>
        <taxon>Streptophyta</taxon>
        <taxon>Embryophyta</taxon>
        <taxon>Tracheophyta</taxon>
        <taxon>Spermatophyta</taxon>
        <taxon>Magnoliopsida</taxon>
        <taxon>eudicotyledons</taxon>
        <taxon>Gunneridae</taxon>
        <taxon>Pentapetalae</taxon>
        <taxon>rosids</taxon>
        <taxon>fabids</taxon>
        <taxon>Fabales</taxon>
        <taxon>Fabaceae</taxon>
        <taxon>Papilionoideae</taxon>
        <taxon>50 kb inversion clade</taxon>
        <taxon>dalbergioids sensu lato</taxon>
        <taxon>Dalbergieae</taxon>
        <taxon>Pterocarpus clade</taxon>
        <taxon>Stylosanthes</taxon>
    </lineage>
</organism>
<evidence type="ECO:0000313" key="1">
    <source>
        <dbReference type="EMBL" id="MED6197137.1"/>
    </source>
</evidence>
<dbReference type="EMBL" id="JASCZI010211854">
    <property type="protein sequence ID" value="MED6197137.1"/>
    <property type="molecule type" value="Genomic_DNA"/>
</dbReference>
<gene>
    <name evidence="1" type="ORF">PIB30_053903</name>
</gene>
<protein>
    <submittedName>
        <fullName evidence="1">Uncharacterized protein</fullName>
    </submittedName>
</protein>
<evidence type="ECO:0000313" key="2">
    <source>
        <dbReference type="Proteomes" id="UP001341840"/>
    </source>
</evidence>
<accession>A0ABU6XGE2</accession>
<keyword evidence="2" id="KW-1185">Reference proteome</keyword>
<name>A0ABU6XGE2_9FABA</name>
<comment type="caution">
    <text evidence="1">The sequence shown here is derived from an EMBL/GenBank/DDBJ whole genome shotgun (WGS) entry which is preliminary data.</text>
</comment>
<reference evidence="1 2" key="1">
    <citation type="journal article" date="2023" name="Plants (Basel)">
        <title>Bridging the Gap: Combining Genomics and Transcriptomics Approaches to Understand Stylosanthes scabra, an Orphan Legume from the Brazilian Caatinga.</title>
        <authorList>
            <person name="Ferreira-Neto J.R.C."/>
            <person name="da Silva M.D."/>
            <person name="Binneck E."/>
            <person name="de Melo N.F."/>
            <person name="da Silva R.H."/>
            <person name="de Melo A.L.T.M."/>
            <person name="Pandolfi V."/>
            <person name="Bustamante F.O."/>
            <person name="Brasileiro-Vidal A.C."/>
            <person name="Benko-Iseppon A.M."/>
        </authorList>
    </citation>
    <scope>NUCLEOTIDE SEQUENCE [LARGE SCALE GENOMIC DNA]</scope>
    <source>
        <tissue evidence="1">Leaves</tissue>
    </source>
</reference>
<sequence>MWHSNRRRCARCRKLGCYMIQAQFHARTAFWPRLGVGFHHSPCLGVAGKPTSTPDRAILMLEHECSVEPSPTPRQTQVTTWFRRGSVRHLKVQHDQLNPRPRLAIVIRSLLEVYDGLRLCVDYQQLGKAVIRDKCMLLRVDQLVGPVIKSCIFLKGHSSDSAGTDLNGANGMRSLQMLVWIKRKVKLVGCVISRGDVYVYQTNKEVVLGRKAQLQASSDFKTSVQQAQANDQDFPEMVSCIGKDN</sequence>